<organism evidence="4 5">
    <name type="scientific">Streptomyces coryli</name>
    <dbReference type="NCBI Taxonomy" id="1128680"/>
    <lineage>
        <taxon>Bacteria</taxon>
        <taxon>Bacillati</taxon>
        <taxon>Actinomycetota</taxon>
        <taxon>Actinomycetes</taxon>
        <taxon>Kitasatosporales</taxon>
        <taxon>Streptomycetaceae</taxon>
        <taxon>Streptomyces</taxon>
    </lineage>
</organism>
<feature type="compositionally biased region" description="Low complexity" evidence="1">
    <location>
        <begin position="23"/>
        <end position="45"/>
    </location>
</feature>
<evidence type="ECO:0000259" key="3">
    <source>
        <dbReference type="Pfam" id="PF13472"/>
    </source>
</evidence>
<dbReference type="SUPFAM" id="SSF52266">
    <property type="entry name" value="SGNH hydrolase"/>
    <property type="match status" value="1"/>
</dbReference>
<feature type="signal peptide" evidence="2">
    <location>
        <begin position="1"/>
        <end position="23"/>
    </location>
</feature>
<dbReference type="PANTHER" id="PTHR43784:SF2">
    <property type="entry name" value="GDSL-LIKE LIPASE_ACYLHYDROLASE, PUTATIVE (AFU_ORTHOLOGUE AFUA_2G00820)-RELATED"/>
    <property type="match status" value="1"/>
</dbReference>
<feature type="region of interest" description="Disordered" evidence="1">
    <location>
        <begin position="23"/>
        <end position="71"/>
    </location>
</feature>
<dbReference type="PANTHER" id="PTHR43784">
    <property type="entry name" value="GDSL-LIKE LIPASE/ACYLHYDROLASE, PUTATIVE (AFU_ORTHOLOGUE AFUA_2G00820)-RELATED"/>
    <property type="match status" value="1"/>
</dbReference>
<dbReference type="Pfam" id="PF13472">
    <property type="entry name" value="Lipase_GDSL_2"/>
    <property type="match status" value="1"/>
</dbReference>
<keyword evidence="4" id="KW-0378">Hydrolase</keyword>
<reference evidence="4 5" key="1">
    <citation type="submission" date="2020-02" db="EMBL/GenBank/DDBJ databases">
        <title>Whole-genome analyses of novel actinobacteria.</title>
        <authorList>
            <person name="Sahin N."/>
        </authorList>
    </citation>
    <scope>NUCLEOTIDE SEQUENCE [LARGE SCALE GENOMIC DNA]</scope>
    <source>
        <strain evidence="4 5">A7024</strain>
    </source>
</reference>
<protein>
    <submittedName>
        <fullName evidence="4">SGNH/GDSL hydrolase family protein</fullName>
    </submittedName>
</protein>
<evidence type="ECO:0000256" key="1">
    <source>
        <dbReference type="SAM" id="MobiDB-lite"/>
    </source>
</evidence>
<evidence type="ECO:0000313" key="4">
    <source>
        <dbReference type="EMBL" id="NGN65213.1"/>
    </source>
</evidence>
<evidence type="ECO:0000256" key="2">
    <source>
        <dbReference type="SAM" id="SignalP"/>
    </source>
</evidence>
<dbReference type="RefSeq" id="WP_165237424.1">
    <property type="nucleotide sequence ID" value="NZ_JAAKZV010000055.1"/>
</dbReference>
<accession>A0A6G4TZF8</accession>
<dbReference type="InterPro" id="IPR036514">
    <property type="entry name" value="SGNH_hydro_sf"/>
</dbReference>
<dbReference type="Proteomes" id="UP000481583">
    <property type="component" value="Unassembled WGS sequence"/>
</dbReference>
<dbReference type="AlphaFoldDB" id="A0A6G4TZF8"/>
<dbReference type="InterPro" id="IPR053140">
    <property type="entry name" value="GDSL_Rv0518-like"/>
</dbReference>
<feature type="chain" id="PRO_5026208866" evidence="2">
    <location>
        <begin position="24"/>
        <end position="433"/>
    </location>
</feature>
<sequence length="433" mass="45141">MARSRLHTAVVVLAVTLAASASAAPSAPSAPTATSAASAPGSGTTDGRWSTAWAGSPVSGETSTAACPSADGLRDQTVRNVVTTGAAGDRIRIRLSNSFGKEDLRVGHATVARQGAGAALEPGSLRELTFSGKKSVDVPAGEELFSDPVDLSVKDLARLSISVYVPEATGPVTNHNLGMQHSYISGAGDHAGSADAAPYQTSITCMMLVDGVDVVSGRDAAGTIVTLGDSITDGHSSTLNADRRWPNNLVRRLNERPGADPAVASAAISGNEVLVDRVPVYFGISALNRLDRDVLAQSGAKSVIMLEGINDIGAASADAKSLIRGYQQVIDRVHARGMKIYGGTLVPFMGSNGKYGGDYGSEYGERQRQAVNKWIRTSGAFDGVIDFDKTVRDPAKPAYMLPAYDSGDHLHPGDKGYEAMAETIDLDMILGKR</sequence>
<proteinExistence type="predicted"/>
<name>A0A6G4TZF8_9ACTN</name>
<dbReference type="GO" id="GO:0016787">
    <property type="term" value="F:hydrolase activity"/>
    <property type="evidence" value="ECO:0007669"/>
    <property type="project" value="UniProtKB-KW"/>
</dbReference>
<dbReference type="CDD" id="cd01830">
    <property type="entry name" value="XynE_like"/>
    <property type="match status" value="1"/>
</dbReference>
<keyword evidence="5" id="KW-1185">Reference proteome</keyword>
<dbReference type="InterPro" id="IPR013830">
    <property type="entry name" value="SGNH_hydro"/>
</dbReference>
<gene>
    <name evidence="4" type="ORF">G5C51_15060</name>
</gene>
<keyword evidence="2" id="KW-0732">Signal</keyword>
<dbReference type="EMBL" id="JAAKZV010000055">
    <property type="protein sequence ID" value="NGN65213.1"/>
    <property type="molecule type" value="Genomic_DNA"/>
</dbReference>
<evidence type="ECO:0000313" key="5">
    <source>
        <dbReference type="Proteomes" id="UP000481583"/>
    </source>
</evidence>
<comment type="caution">
    <text evidence="4">The sequence shown here is derived from an EMBL/GenBank/DDBJ whole genome shotgun (WGS) entry which is preliminary data.</text>
</comment>
<feature type="domain" description="SGNH hydrolase-type esterase" evidence="3">
    <location>
        <begin position="227"/>
        <end position="419"/>
    </location>
</feature>
<dbReference type="Gene3D" id="3.40.50.1110">
    <property type="entry name" value="SGNH hydrolase"/>
    <property type="match status" value="1"/>
</dbReference>